<comment type="caution">
    <text evidence="1">The sequence shown here is derived from an EMBL/GenBank/DDBJ whole genome shotgun (WGS) entry which is preliminary data.</text>
</comment>
<organism evidence="1 2">
    <name type="scientific">Devosia riboflavina</name>
    <dbReference type="NCBI Taxonomy" id="46914"/>
    <lineage>
        <taxon>Bacteria</taxon>
        <taxon>Pseudomonadati</taxon>
        <taxon>Pseudomonadota</taxon>
        <taxon>Alphaproteobacteria</taxon>
        <taxon>Hyphomicrobiales</taxon>
        <taxon>Devosiaceae</taxon>
        <taxon>Devosia</taxon>
    </lineage>
</organism>
<dbReference type="AlphaFoldDB" id="A0A087M4J7"/>
<gene>
    <name evidence="1" type="ORF">JP75_07010</name>
</gene>
<evidence type="ECO:0000313" key="2">
    <source>
        <dbReference type="Proteomes" id="UP000028981"/>
    </source>
</evidence>
<proteinExistence type="predicted"/>
<sequence>MKVDGSWRCRGLRLGIMGRRVEGLGHDLVLRRAQDEVYWGVGVCCSRWGLATVVCAEGRWIAGTGPAMTMVGKVGEGARDSK</sequence>
<reference evidence="1 2" key="1">
    <citation type="submission" date="2014-08" db="EMBL/GenBank/DDBJ databases">
        <authorList>
            <person name="Hassan Y.I."/>
            <person name="Lepp D."/>
            <person name="Zhou T."/>
        </authorList>
    </citation>
    <scope>NUCLEOTIDE SEQUENCE [LARGE SCALE GENOMIC DNA]</scope>
    <source>
        <strain evidence="1 2">IFO13584</strain>
    </source>
</reference>
<protein>
    <submittedName>
        <fullName evidence="1">Uncharacterized protein</fullName>
    </submittedName>
</protein>
<dbReference type="Proteomes" id="UP000028981">
    <property type="component" value="Unassembled WGS sequence"/>
</dbReference>
<evidence type="ECO:0000313" key="1">
    <source>
        <dbReference type="EMBL" id="KFL31800.1"/>
    </source>
</evidence>
<accession>A0A087M4J7</accession>
<keyword evidence="2" id="KW-1185">Reference proteome</keyword>
<name>A0A087M4J7_9HYPH</name>
<dbReference type="EMBL" id="JQGC01000005">
    <property type="protein sequence ID" value="KFL31800.1"/>
    <property type="molecule type" value="Genomic_DNA"/>
</dbReference>